<accession>A0ABD3WA50</accession>
<comment type="caution">
    <text evidence="2">The sequence shown here is derived from an EMBL/GenBank/DDBJ whole genome shotgun (WGS) entry which is preliminary data.</text>
</comment>
<feature type="signal peptide" evidence="1">
    <location>
        <begin position="1"/>
        <end position="20"/>
    </location>
</feature>
<sequence length="123" mass="14310">MAQTLFRLIWLLSIGSTVKSIDIGVVFALFSWMGGQHTQNNNIVIGEYNQTWTSCDTNKVRGAMEELQAENNSYLECIFGNHNFSYQSPFESQFKQIENSRDDFVSLPEFESYYDVLVLFWIR</sequence>
<protein>
    <submittedName>
        <fullName evidence="2">Uncharacterized protein</fullName>
    </submittedName>
</protein>
<dbReference type="AlphaFoldDB" id="A0ABD3WA50"/>
<dbReference type="EMBL" id="JBJQND010000007">
    <property type="protein sequence ID" value="KAL3870764.1"/>
    <property type="molecule type" value="Genomic_DNA"/>
</dbReference>
<dbReference type="Proteomes" id="UP001634394">
    <property type="component" value="Unassembled WGS sequence"/>
</dbReference>
<feature type="chain" id="PRO_5044756240" evidence="1">
    <location>
        <begin position="21"/>
        <end position="123"/>
    </location>
</feature>
<name>A0ABD3WA50_SINWO</name>
<reference evidence="2 3" key="1">
    <citation type="submission" date="2024-11" db="EMBL/GenBank/DDBJ databases">
        <title>Chromosome-level genome assembly of the freshwater bivalve Anodonta woodiana.</title>
        <authorList>
            <person name="Chen X."/>
        </authorList>
    </citation>
    <scope>NUCLEOTIDE SEQUENCE [LARGE SCALE GENOMIC DNA]</scope>
    <source>
        <strain evidence="2">MN2024</strain>
        <tissue evidence="2">Gills</tissue>
    </source>
</reference>
<organism evidence="2 3">
    <name type="scientific">Sinanodonta woodiana</name>
    <name type="common">Chinese pond mussel</name>
    <name type="synonym">Anodonta woodiana</name>
    <dbReference type="NCBI Taxonomy" id="1069815"/>
    <lineage>
        <taxon>Eukaryota</taxon>
        <taxon>Metazoa</taxon>
        <taxon>Spiralia</taxon>
        <taxon>Lophotrochozoa</taxon>
        <taxon>Mollusca</taxon>
        <taxon>Bivalvia</taxon>
        <taxon>Autobranchia</taxon>
        <taxon>Heteroconchia</taxon>
        <taxon>Palaeoheterodonta</taxon>
        <taxon>Unionida</taxon>
        <taxon>Unionoidea</taxon>
        <taxon>Unionidae</taxon>
        <taxon>Unioninae</taxon>
        <taxon>Sinanodonta</taxon>
    </lineage>
</organism>
<keyword evidence="3" id="KW-1185">Reference proteome</keyword>
<gene>
    <name evidence="2" type="ORF">ACJMK2_038807</name>
</gene>
<evidence type="ECO:0000313" key="2">
    <source>
        <dbReference type="EMBL" id="KAL3870764.1"/>
    </source>
</evidence>
<proteinExistence type="predicted"/>
<evidence type="ECO:0000313" key="3">
    <source>
        <dbReference type="Proteomes" id="UP001634394"/>
    </source>
</evidence>
<evidence type="ECO:0000256" key="1">
    <source>
        <dbReference type="SAM" id="SignalP"/>
    </source>
</evidence>
<keyword evidence="1" id="KW-0732">Signal</keyword>